<dbReference type="OrthoDB" id="9902701at2"/>
<dbReference type="AlphaFoldDB" id="A0A511QWZ2"/>
<evidence type="ECO:0000313" key="1">
    <source>
        <dbReference type="EMBL" id="GEM81895.1"/>
    </source>
</evidence>
<protein>
    <submittedName>
        <fullName evidence="1">Uncharacterized protein</fullName>
    </submittedName>
</protein>
<gene>
    <name evidence="1" type="ORF">MHY01S_00610</name>
</gene>
<comment type="caution">
    <text evidence="1">The sequence shown here is derived from an EMBL/GenBank/DDBJ whole genome shotgun (WGS) entry which is preliminary data.</text>
</comment>
<sequence length="116" mass="12658">MSEVVLELELQELKLELQLQELDLQIEPPRTEAVYVVRPALVAPSSSGGNAAFERLEIVIPSSFSGSITLPHTPIPNSVNVFLNGLAEFNFYLTGQTLNIAFSTVPGDSLIITYAR</sequence>
<dbReference type="RefSeq" id="WP_119340539.1">
    <property type="nucleotide sequence ID" value="NZ_BJXL01000001.1"/>
</dbReference>
<evidence type="ECO:0000313" key="2">
    <source>
        <dbReference type="Proteomes" id="UP000321197"/>
    </source>
</evidence>
<accession>A0A511QWZ2</accession>
<proteinExistence type="predicted"/>
<organism evidence="1 2">
    <name type="scientific">Meiothermus hypogaeus NBRC 106114</name>
    <dbReference type="NCBI Taxonomy" id="1227553"/>
    <lineage>
        <taxon>Bacteria</taxon>
        <taxon>Thermotogati</taxon>
        <taxon>Deinococcota</taxon>
        <taxon>Deinococci</taxon>
        <taxon>Thermales</taxon>
        <taxon>Thermaceae</taxon>
        <taxon>Meiothermus</taxon>
    </lineage>
</organism>
<dbReference type="EMBL" id="BJXL01000001">
    <property type="protein sequence ID" value="GEM81895.1"/>
    <property type="molecule type" value="Genomic_DNA"/>
</dbReference>
<reference evidence="1 2" key="1">
    <citation type="submission" date="2019-07" db="EMBL/GenBank/DDBJ databases">
        <title>Whole genome shotgun sequence of Meiothermus hypogaeus NBRC 106114.</title>
        <authorList>
            <person name="Hosoyama A."/>
            <person name="Uohara A."/>
            <person name="Ohji S."/>
            <person name="Ichikawa N."/>
        </authorList>
    </citation>
    <scope>NUCLEOTIDE SEQUENCE [LARGE SCALE GENOMIC DNA]</scope>
    <source>
        <strain evidence="1 2">NBRC 106114</strain>
    </source>
</reference>
<name>A0A511QWZ2_9DEIN</name>
<dbReference type="Proteomes" id="UP000321197">
    <property type="component" value="Unassembled WGS sequence"/>
</dbReference>